<dbReference type="Proteomes" id="UP001497700">
    <property type="component" value="Unassembled WGS sequence"/>
</dbReference>
<evidence type="ECO:0000313" key="2">
    <source>
        <dbReference type="Proteomes" id="UP001497700"/>
    </source>
</evidence>
<gene>
    <name evidence="1" type="ORF">F4820DRAFT_347099</name>
</gene>
<keyword evidence="2" id="KW-1185">Reference proteome</keyword>
<name>A0ACB9YZF2_9PEZI</name>
<organism evidence="1 2">
    <name type="scientific">Hypoxylon rubiginosum</name>
    <dbReference type="NCBI Taxonomy" id="110542"/>
    <lineage>
        <taxon>Eukaryota</taxon>
        <taxon>Fungi</taxon>
        <taxon>Dikarya</taxon>
        <taxon>Ascomycota</taxon>
        <taxon>Pezizomycotina</taxon>
        <taxon>Sordariomycetes</taxon>
        <taxon>Xylariomycetidae</taxon>
        <taxon>Xylariales</taxon>
        <taxon>Hypoxylaceae</taxon>
        <taxon>Hypoxylon</taxon>
    </lineage>
</organism>
<dbReference type="EMBL" id="MU393491">
    <property type="protein sequence ID" value="KAI4864110.1"/>
    <property type="molecule type" value="Genomic_DNA"/>
</dbReference>
<reference evidence="1 2" key="1">
    <citation type="journal article" date="2022" name="New Phytol.">
        <title>Ecological generalism drives hyperdiversity of secondary metabolite gene clusters in xylarialean endophytes.</title>
        <authorList>
            <person name="Franco M.E.E."/>
            <person name="Wisecaver J.H."/>
            <person name="Arnold A.E."/>
            <person name="Ju Y.M."/>
            <person name="Slot J.C."/>
            <person name="Ahrendt S."/>
            <person name="Moore L.P."/>
            <person name="Eastman K.E."/>
            <person name="Scott K."/>
            <person name="Konkel Z."/>
            <person name="Mondo S.J."/>
            <person name="Kuo A."/>
            <person name="Hayes R.D."/>
            <person name="Haridas S."/>
            <person name="Andreopoulos B."/>
            <person name="Riley R."/>
            <person name="LaButti K."/>
            <person name="Pangilinan J."/>
            <person name="Lipzen A."/>
            <person name="Amirebrahimi M."/>
            <person name="Yan J."/>
            <person name="Adam C."/>
            <person name="Keymanesh K."/>
            <person name="Ng V."/>
            <person name="Louie K."/>
            <person name="Northen T."/>
            <person name="Drula E."/>
            <person name="Henrissat B."/>
            <person name="Hsieh H.M."/>
            <person name="Youens-Clark K."/>
            <person name="Lutzoni F."/>
            <person name="Miadlikowska J."/>
            <person name="Eastwood D.C."/>
            <person name="Hamelin R.C."/>
            <person name="Grigoriev I.V."/>
            <person name="U'Ren J.M."/>
        </authorList>
    </citation>
    <scope>NUCLEOTIDE SEQUENCE [LARGE SCALE GENOMIC DNA]</scope>
    <source>
        <strain evidence="1 2">CBS 119005</strain>
    </source>
</reference>
<protein>
    <submittedName>
        <fullName evidence="1">Uncharacterized protein</fullName>
    </submittedName>
</protein>
<accession>A0ACB9YZF2</accession>
<sequence>MMIASVPSCPSLLHLKVPPIPHPLSRLYLCTEGFTSRSPTRLLLRRRGRCSVSLFLPIPAGEHVGLLSSYTTDRHVYAFWKLHGATTNETGPSNMYIQQQAPQIRRPPSRRMALPACIGWLNRPAQARASSSNHRLRIRSAEPDWEGRRKNCQCRGIAPGPDRRGPIPHATQLDQDGSNQRLVEASIDASLRGRINGVNGIDG</sequence>
<proteinExistence type="predicted"/>
<comment type="caution">
    <text evidence="1">The sequence shown here is derived from an EMBL/GenBank/DDBJ whole genome shotgun (WGS) entry which is preliminary data.</text>
</comment>
<evidence type="ECO:0000313" key="1">
    <source>
        <dbReference type="EMBL" id="KAI4864110.1"/>
    </source>
</evidence>